<dbReference type="EC" id="6.3.2.12" evidence="5"/>
<evidence type="ECO:0000256" key="2">
    <source>
        <dbReference type="ARBA" id="ARBA00004799"/>
    </source>
</evidence>
<feature type="domain" description="Mur ligase central" evidence="22">
    <location>
        <begin position="42"/>
        <end position="219"/>
    </location>
</feature>
<dbReference type="GO" id="GO:0046872">
    <property type="term" value="F:metal ion binding"/>
    <property type="evidence" value="ECO:0007669"/>
    <property type="project" value="UniProtKB-KW"/>
</dbReference>
<accession>F4MN02</accession>
<dbReference type="InterPro" id="IPR036565">
    <property type="entry name" value="Mur-like_cat_sf"/>
</dbReference>
<dbReference type="Pfam" id="PF08245">
    <property type="entry name" value="Mur_ligase_M"/>
    <property type="match status" value="1"/>
</dbReference>
<evidence type="ECO:0000259" key="22">
    <source>
        <dbReference type="Pfam" id="PF08245"/>
    </source>
</evidence>
<evidence type="ECO:0000256" key="5">
    <source>
        <dbReference type="ARBA" id="ARBA00013023"/>
    </source>
</evidence>
<dbReference type="InterPro" id="IPR036615">
    <property type="entry name" value="Mur_ligase_C_dom_sf"/>
</dbReference>
<dbReference type="SUPFAM" id="SSF53623">
    <property type="entry name" value="MurD-like peptide ligases, catalytic domain"/>
    <property type="match status" value="1"/>
</dbReference>
<evidence type="ECO:0000256" key="8">
    <source>
        <dbReference type="ARBA" id="ARBA00022598"/>
    </source>
</evidence>
<dbReference type="PANTHER" id="PTHR11136:SF0">
    <property type="entry name" value="DIHYDROFOLATE SYNTHETASE-RELATED"/>
    <property type="match status" value="1"/>
</dbReference>
<comment type="similarity">
    <text evidence="4">Belongs to the folylpolyglutamate synthase family.</text>
</comment>
<evidence type="ECO:0000256" key="20">
    <source>
        <dbReference type="ARBA" id="ARBA00049161"/>
    </source>
</evidence>
<evidence type="ECO:0000256" key="1">
    <source>
        <dbReference type="ARBA" id="ARBA00002714"/>
    </source>
</evidence>
<dbReference type="EMBL" id="FQ032826">
    <property type="protein sequence ID" value="CBL87515.1"/>
    <property type="molecule type" value="Genomic_DNA"/>
</dbReference>
<evidence type="ECO:0000256" key="3">
    <source>
        <dbReference type="ARBA" id="ARBA00005150"/>
    </source>
</evidence>
<evidence type="ECO:0000259" key="21">
    <source>
        <dbReference type="Pfam" id="PF02875"/>
    </source>
</evidence>
<evidence type="ECO:0000313" key="23">
    <source>
        <dbReference type="EMBL" id="CBL87515.1"/>
    </source>
</evidence>
<evidence type="ECO:0000256" key="14">
    <source>
        <dbReference type="ARBA" id="ARBA00030048"/>
    </source>
</evidence>
<keyword evidence="10" id="KW-0547">Nucleotide-binding</keyword>
<comment type="function">
    <text evidence="1">Functions in two distinct reactions of the de novo folate biosynthetic pathway. Catalyzes the addition of a glutamate residue to dihydropteroate (7,8-dihydropteroate or H2Pte) to form dihydrofolate (7,8-dihydrofolate monoglutamate or H2Pte-Glu). Also catalyzes successive additions of L-glutamate to tetrahydrofolate or 10-formyltetrahydrofolate or 5,10-methylenetetrahydrofolate, leading to folylpolyglutamate derivatives.</text>
</comment>
<evidence type="ECO:0000256" key="18">
    <source>
        <dbReference type="ARBA" id="ARBA00047808"/>
    </source>
</evidence>
<dbReference type="InterPro" id="IPR018109">
    <property type="entry name" value="Folylpolyglutamate_synth_CS"/>
</dbReference>
<evidence type="ECO:0000256" key="11">
    <source>
        <dbReference type="ARBA" id="ARBA00022840"/>
    </source>
</evidence>
<evidence type="ECO:0000256" key="15">
    <source>
        <dbReference type="ARBA" id="ARBA00030592"/>
    </source>
</evidence>
<evidence type="ECO:0000256" key="10">
    <source>
        <dbReference type="ARBA" id="ARBA00022741"/>
    </source>
</evidence>
<keyword evidence="13" id="KW-0289">Folate biosynthesis</keyword>
<reference evidence="23" key="2">
    <citation type="journal article" date="2012" name="Environ. Microbiol.">
        <title>Genomic content of uncultured Bacteroidetes from contrasting oceanic provinces in the North Atlantic Ocean.</title>
        <authorList>
            <person name="Gomez-Pereira P.R."/>
            <person name="Schuler M."/>
            <person name="Fuchs B.M."/>
            <person name="Bennke C."/>
            <person name="Teeling H."/>
            <person name="Waldmann J."/>
            <person name="Richter M."/>
            <person name="Barbe V."/>
            <person name="Bataille E."/>
            <person name="Glockner F.O."/>
            <person name="Amann R."/>
        </authorList>
    </citation>
    <scope>NUCLEOTIDE SEQUENCE</scope>
</reference>
<comment type="catalytic activity">
    <reaction evidence="17">
        <text>(6S)-5,6,7,8-tetrahydrofolyl-(gamma-L-Glu)(n) + L-glutamate + ATP = (6S)-5,6,7,8-tetrahydrofolyl-(gamma-L-Glu)(n+1) + ADP + phosphate + H(+)</text>
        <dbReference type="Rhea" id="RHEA:10580"/>
        <dbReference type="Rhea" id="RHEA-COMP:14738"/>
        <dbReference type="Rhea" id="RHEA-COMP:14740"/>
        <dbReference type="ChEBI" id="CHEBI:15378"/>
        <dbReference type="ChEBI" id="CHEBI:29985"/>
        <dbReference type="ChEBI" id="CHEBI:30616"/>
        <dbReference type="ChEBI" id="CHEBI:43474"/>
        <dbReference type="ChEBI" id="CHEBI:141005"/>
        <dbReference type="ChEBI" id="CHEBI:456216"/>
        <dbReference type="EC" id="6.3.2.17"/>
    </reaction>
</comment>
<keyword evidence="9" id="KW-0479">Metal-binding</keyword>
<dbReference type="Pfam" id="PF02875">
    <property type="entry name" value="Mur_ligase_C"/>
    <property type="match status" value="1"/>
</dbReference>
<dbReference type="Gene3D" id="3.90.190.20">
    <property type="entry name" value="Mur ligase, C-terminal domain"/>
    <property type="match status" value="1"/>
</dbReference>
<dbReference type="PIRSF" id="PIRSF001563">
    <property type="entry name" value="Folylpolyglu_synth"/>
    <property type="match status" value="1"/>
</dbReference>
<dbReference type="InterPro" id="IPR004101">
    <property type="entry name" value="Mur_ligase_C"/>
</dbReference>
<gene>
    <name evidence="23" type="primary">folC</name>
    <name evidence="23" type="ORF">S18_873_0009</name>
</gene>
<keyword evidence="8 23" id="KW-0436">Ligase</keyword>
<dbReference type="Gene3D" id="3.40.1190.10">
    <property type="entry name" value="Mur-like, catalytic domain"/>
    <property type="match status" value="1"/>
</dbReference>
<evidence type="ECO:0000256" key="13">
    <source>
        <dbReference type="ARBA" id="ARBA00022909"/>
    </source>
</evidence>
<feature type="domain" description="Mur ligase C-terminal" evidence="21">
    <location>
        <begin position="268"/>
        <end position="385"/>
    </location>
</feature>
<comment type="catalytic activity">
    <reaction evidence="18">
        <text>10-formyltetrahydrofolyl-(gamma-L-Glu)(n) + L-glutamate + ATP = 10-formyltetrahydrofolyl-(gamma-L-Glu)(n+1) + ADP + phosphate + H(+)</text>
        <dbReference type="Rhea" id="RHEA:51904"/>
        <dbReference type="Rhea" id="RHEA-COMP:13088"/>
        <dbReference type="Rhea" id="RHEA-COMP:14300"/>
        <dbReference type="ChEBI" id="CHEBI:15378"/>
        <dbReference type="ChEBI" id="CHEBI:29985"/>
        <dbReference type="ChEBI" id="CHEBI:30616"/>
        <dbReference type="ChEBI" id="CHEBI:43474"/>
        <dbReference type="ChEBI" id="CHEBI:134413"/>
        <dbReference type="ChEBI" id="CHEBI:456216"/>
        <dbReference type="EC" id="6.3.2.17"/>
    </reaction>
</comment>
<dbReference type="EC" id="6.3.2.17" evidence="6"/>
<dbReference type="PANTHER" id="PTHR11136">
    <property type="entry name" value="FOLYLPOLYGLUTAMATE SYNTHASE-RELATED"/>
    <property type="match status" value="1"/>
</dbReference>
<comment type="catalytic activity">
    <reaction evidence="20">
        <text>7,8-dihydropteroate + L-glutamate + ATP = 7,8-dihydrofolate + ADP + phosphate + H(+)</text>
        <dbReference type="Rhea" id="RHEA:23584"/>
        <dbReference type="ChEBI" id="CHEBI:15378"/>
        <dbReference type="ChEBI" id="CHEBI:17839"/>
        <dbReference type="ChEBI" id="CHEBI:29985"/>
        <dbReference type="ChEBI" id="CHEBI:30616"/>
        <dbReference type="ChEBI" id="CHEBI:43474"/>
        <dbReference type="ChEBI" id="CHEBI:57451"/>
        <dbReference type="ChEBI" id="CHEBI:456216"/>
        <dbReference type="EC" id="6.3.2.12"/>
    </reaction>
</comment>
<dbReference type="AlphaFoldDB" id="F4MN02"/>
<evidence type="ECO:0000256" key="16">
    <source>
        <dbReference type="ARBA" id="ARBA00032510"/>
    </source>
</evidence>
<sequence>MFSKLPMYQRLGPAAYRSGLDSIKLLDLYLGYPHKNFKSIHIAGTNGKGSTSHMIASVLQAAGYKTGLYTSPHLLDFKERVKVNGIEISPDEVVIFINSNKSYFEKEKFTFFEMSVALAFWYFSKVKVDYAIIEVGLGGRLDATNIITPVLSIITNIGLDHTQFLGKTHKKIAFEKAGIIKNRIPIIVGEKDIKTEDTFIEISRKLNAPLYFVKNTSANFTSDLKGFYQIKNIQTVITAFNHLPDINLDNSIIKKGLNRVVENTGLKGRWQVVQNSPKVILDIGHNREALTLISQQLSEISYGKLYLVMGFIKEREINSLLSLFPKEANFYLSSPNIERAMPLKILKSFLESSDLKINYFKSIPIAYKMAISNSGPDDLIFVTGSTFVVADILEYLEMKG</sequence>
<evidence type="ECO:0000256" key="19">
    <source>
        <dbReference type="ARBA" id="ARBA00049035"/>
    </source>
</evidence>
<evidence type="ECO:0000256" key="17">
    <source>
        <dbReference type="ARBA" id="ARBA00047493"/>
    </source>
</evidence>
<dbReference type="InterPro" id="IPR001645">
    <property type="entry name" value="Folylpolyglutamate_synth"/>
</dbReference>
<dbReference type="GO" id="GO:0004326">
    <property type="term" value="F:tetrahydrofolylpolyglutamate synthase activity"/>
    <property type="evidence" value="ECO:0007669"/>
    <property type="project" value="UniProtKB-EC"/>
</dbReference>
<dbReference type="InterPro" id="IPR013221">
    <property type="entry name" value="Mur_ligase_cen"/>
</dbReference>
<comment type="pathway">
    <text evidence="3">Cofactor biosynthesis; tetrahydrofolylpolyglutamate biosynthesis.</text>
</comment>
<dbReference type="NCBIfam" id="TIGR01499">
    <property type="entry name" value="folC"/>
    <property type="match status" value="1"/>
</dbReference>
<dbReference type="GO" id="GO:0005737">
    <property type="term" value="C:cytoplasm"/>
    <property type="evidence" value="ECO:0007669"/>
    <property type="project" value="TreeGrafter"/>
</dbReference>
<protein>
    <recommendedName>
        <fullName evidence="7">Dihydrofolate synthase/folylpolyglutamate synthase</fullName>
        <ecNumber evidence="5">6.3.2.12</ecNumber>
        <ecNumber evidence="6">6.3.2.17</ecNumber>
    </recommendedName>
    <alternativeName>
        <fullName evidence="16">Folylpoly-gamma-glutamate synthetase-dihydrofolate synthetase</fullName>
    </alternativeName>
    <alternativeName>
        <fullName evidence="14">Folylpolyglutamate synthetase</fullName>
    </alternativeName>
    <alternativeName>
        <fullName evidence="15">Tetrahydrofolylpolyglutamate synthase</fullName>
    </alternativeName>
</protein>
<keyword evidence="11" id="KW-0067">ATP-binding</keyword>
<evidence type="ECO:0000256" key="4">
    <source>
        <dbReference type="ARBA" id="ARBA00008276"/>
    </source>
</evidence>
<evidence type="ECO:0000256" key="9">
    <source>
        <dbReference type="ARBA" id="ARBA00022723"/>
    </source>
</evidence>
<dbReference type="SUPFAM" id="SSF53244">
    <property type="entry name" value="MurD-like peptide ligases, peptide-binding domain"/>
    <property type="match status" value="1"/>
</dbReference>
<evidence type="ECO:0000256" key="7">
    <source>
        <dbReference type="ARBA" id="ARBA00019357"/>
    </source>
</evidence>
<dbReference type="GO" id="GO:0008841">
    <property type="term" value="F:dihydrofolate synthase activity"/>
    <property type="evidence" value="ECO:0007669"/>
    <property type="project" value="UniProtKB-EC"/>
</dbReference>
<keyword evidence="12" id="KW-0460">Magnesium</keyword>
<reference evidence="23" key="1">
    <citation type="submission" date="2010-05" db="EMBL/GenBank/DDBJ databases">
        <authorList>
            <person name="Genoscope - CEA"/>
        </authorList>
    </citation>
    <scope>NUCLEOTIDE SEQUENCE</scope>
</reference>
<name>F4MN02_9BACT</name>
<dbReference type="PROSITE" id="PS01012">
    <property type="entry name" value="FOLYLPOLYGLU_SYNT_2"/>
    <property type="match status" value="1"/>
</dbReference>
<evidence type="ECO:0000256" key="12">
    <source>
        <dbReference type="ARBA" id="ARBA00022842"/>
    </source>
</evidence>
<comment type="catalytic activity">
    <reaction evidence="19">
        <text>(6R)-5,10-methylenetetrahydrofolyl-(gamma-L-Glu)(n) + L-glutamate + ATP = (6R)-5,10-methylenetetrahydrofolyl-(gamma-L-Glu)(n+1) + ADP + phosphate + H(+)</text>
        <dbReference type="Rhea" id="RHEA:51912"/>
        <dbReference type="Rhea" id="RHEA-COMP:13257"/>
        <dbReference type="Rhea" id="RHEA-COMP:13258"/>
        <dbReference type="ChEBI" id="CHEBI:15378"/>
        <dbReference type="ChEBI" id="CHEBI:29985"/>
        <dbReference type="ChEBI" id="CHEBI:30616"/>
        <dbReference type="ChEBI" id="CHEBI:43474"/>
        <dbReference type="ChEBI" id="CHEBI:136572"/>
        <dbReference type="ChEBI" id="CHEBI:456216"/>
        <dbReference type="EC" id="6.3.2.17"/>
    </reaction>
</comment>
<organism evidence="23">
    <name type="scientific">uncultured Flavobacteriia bacterium</name>
    <dbReference type="NCBI Taxonomy" id="212695"/>
    <lineage>
        <taxon>Bacteria</taxon>
        <taxon>Pseudomonadati</taxon>
        <taxon>Bacteroidota</taxon>
        <taxon>Flavobacteriia</taxon>
        <taxon>environmental samples</taxon>
    </lineage>
</organism>
<comment type="pathway">
    <text evidence="2">Cofactor biosynthesis; tetrahydrofolate biosynthesis; 7,8-dihydrofolate from 2-amino-4-hydroxy-6-hydroxymethyl-7,8-dihydropteridine diphosphate and 4-aminobenzoate: step 2/2.</text>
</comment>
<evidence type="ECO:0000256" key="6">
    <source>
        <dbReference type="ARBA" id="ARBA00013025"/>
    </source>
</evidence>
<dbReference type="GO" id="GO:0046656">
    <property type="term" value="P:folic acid biosynthetic process"/>
    <property type="evidence" value="ECO:0007669"/>
    <property type="project" value="UniProtKB-KW"/>
</dbReference>
<dbReference type="PROSITE" id="PS01011">
    <property type="entry name" value="FOLYLPOLYGLU_SYNT_1"/>
    <property type="match status" value="1"/>
</dbReference>
<dbReference type="GO" id="GO:0005524">
    <property type="term" value="F:ATP binding"/>
    <property type="evidence" value="ECO:0007669"/>
    <property type="project" value="UniProtKB-KW"/>
</dbReference>
<proteinExistence type="inferred from homology"/>